<dbReference type="Proteomes" id="UP001209076">
    <property type="component" value="Unassembled WGS sequence"/>
</dbReference>
<organism evidence="1 2">
    <name type="scientific">Paracholeplasma vituli</name>
    <dbReference type="NCBI Taxonomy" id="69473"/>
    <lineage>
        <taxon>Bacteria</taxon>
        <taxon>Bacillati</taxon>
        <taxon>Mycoplasmatota</taxon>
        <taxon>Mollicutes</taxon>
        <taxon>Acholeplasmatales</taxon>
        <taxon>Acholeplasmataceae</taxon>
        <taxon>Paracholeplasma</taxon>
    </lineage>
</organism>
<evidence type="ECO:0000313" key="2">
    <source>
        <dbReference type="Proteomes" id="UP001209076"/>
    </source>
</evidence>
<accession>A0ABT2PXE0</accession>
<protein>
    <submittedName>
        <fullName evidence="1">Uncharacterized protein</fullName>
    </submittedName>
</protein>
<keyword evidence="2" id="KW-1185">Reference proteome</keyword>
<dbReference type="EMBL" id="JAOEGN010000018">
    <property type="protein sequence ID" value="MCU0105597.1"/>
    <property type="molecule type" value="Genomic_DNA"/>
</dbReference>
<reference evidence="2" key="1">
    <citation type="submission" date="2023-07" db="EMBL/GenBank/DDBJ databases">
        <title>Novel Mycoplasma species identified in domestic and wild animals.</title>
        <authorList>
            <person name="Volokhov D.V."/>
            <person name="Furtak V.A."/>
            <person name="Zagorodnyaya T.A."/>
        </authorList>
    </citation>
    <scope>NUCLEOTIDE SEQUENCE [LARGE SCALE GENOMIC DNA]</scope>
    <source>
        <strain evidence="2">92-19</strain>
    </source>
</reference>
<name>A0ABT2PXE0_9MOLU</name>
<sequence>MIDALYHDYANWLLESSDLVEELKGLNSTIYERFKYVIEVLEFLYNKKIEEKQLSTDEGNIFETGFYYLFDAFENIKLLLEHDYNGDVQLLNQHANTVILLMDTLDFQNELIGAIEEPNEQHMQSLIDIEHEILAILEKQGDAPKELHEKLDNVTEGIYKELSMDYYPINNIFFDIADELGLI</sequence>
<evidence type="ECO:0000313" key="1">
    <source>
        <dbReference type="EMBL" id="MCU0105597.1"/>
    </source>
</evidence>
<comment type="caution">
    <text evidence="1">The sequence shown here is derived from an EMBL/GenBank/DDBJ whole genome shotgun (WGS) entry which is preliminary data.</text>
</comment>
<dbReference type="RefSeq" id="WP_262096916.1">
    <property type="nucleotide sequence ID" value="NZ_JAOEGN010000018.1"/>
</dbReference>
<proteinExistence type="predicted"/>
<gene>
    <name evidence="1" type="ORF">N7603_07985</name>
</gene>